<evidence type="ECO:0000313" key="3">
    <source>
        <dbReference type="Proteomes" id="UP000807504"/>
    </source>
</evidence>
<name>A0A8T0E3J1_ARGBR</name>
<sequence length="85" mass="9678">MSPSPKKQTNFCHISVYTIRKVTRDRVHALRHSTPAFVQKRHLNRREFYPPYGRDGSSSFGDSTEGGEQIGVPSGCVTNPELRRF</sequence>
<reference evidence="2" key="2">
    <citation type="submission" date="2020-06" db="EMBL/GenBank/DDBJ databases">
        <authorList>
            <person name="Sheffer M."/>
        </authorList>
    </citation>
    <scope>NUCLEOTIDE SEQUENCE</scope>
</reference>
<feature type="region of interest" description="Disordered" evidence="1">
    <location>
        <begin position="48"/>
        <end position="85"/>
    </location>
</feature>
<proteinExistence type="predicted"/>
<dbReference type="AlphaFoldDB" id="A0A8T0E3J1"/>
<accession>A0A8T0E3J1</accession>
<comment type="caution">
    <text evidence="2">The sequence shown here is derived from an EMBL/GenBank/DDBJ whole genome shotgun (WGS) entry which is preliminary data.</text>
</comment>
<dbReference type="Proteomes" id="UP000807504">
    <property type="component" value="Unassembled WGS sequence"/>
</dbReference>
<evidence type="ECO:0000256" key="1">
    <source>
        <dbReference type="SAM" id="MobiDB-lite"/>
    </source>
</evidence>
<gene>
    <name evidence="2" type="ORF">HNY73_022813</name>
</gene>
<keyword evidence="3" id="KW-1185">Reference proteome</keyword>
<dbReference type="EMBL" id="JABXBU010002231">
    <property type="protein sequence ID" value="KAF8764767.1"/>
    <property type="molecule type" value="Genomic_DNA"/>
</dbReference>
<organism evidence="2 3">
    <name type="scientific">Argiope bruennichi</name>
    <name type="common">Wasp spider</name>
    <name type="synonym">Aranea bruennichi</name>
    <dbReference type="NCBI Taxonomy" id="94029"/>
    <lineage>
        <taxon>Eukaryota</taxon>
        <taxon>Metazoa</taxon>
        <taxon>Ecdysozoa</taxon>
        <taxon>Arthropoda</taxon>
        <taxon>Chelicerata</taxon>
        <taxon>Arachnida</taxon>
        <taxon>Araneae</taxon>
        <taxon>Araneomorphae</taxon>
        <taxon>Entelegynae</taxon>
        <taxon>Araneoidea</taxon>
        <taxon>Araneidae</taxon>
        <taxon>Argiope</taxon>
    </lineage>
</organism>
<reference evidence="2" key="1">
    <citation type="journal article" date="2020" name="bioRxiv">
        <title>Chromosome-level reference genome of the European wasp spider Argiope bruennichi: a resource for studies on range expansion and evolutionary adaptation.</title>
        <authorList>
            <person name="Sheffer M.M."/>
            <person name="Hoppe A."/>
            <person name="Krehenwinkel H."/>
            <person name="Uhl G."/>
            <person name="Kuss A.W."/>
            <person name="Jensen L."/>
            <person name="Jensen C."/>
            <person name="Gillespie R.G."/>
            <person name="Hoff K.J."/>
            <person name="Prost S."/>
        </authorList>
    </citation>
    <scope>NUCLEOTIDE SEQUENCE</scope>
</reference>
<protein>
    <submittedName>
        <fullName evidence="2">Uncharacterized protein</fullName>
    </submittedName>
</protein>
<evidence type="ECO:0000313" key="2">
    <source>
        <dbReference type="EMBL" id="KAF8764767.1"/>
    </source>
</evidence>